<name>A0A2M8Z1X7_9FIRM</name>
<reference evidence="4 5" key="1">
    <citation type="submission" date="2017-11" db="EMBL/GenBank/DDBJ databases">
        <title>Understudied soil microbes with underappreciated capabilities: Untangling the Clostridium saccharolyticum group.</title>
        <authorList>
            <person name="Leschine S."/>
        </authorList>
    </citation>
    <scope>NUCLEOTIDE SEQUENCE [LARGE SCALE GENOMIC DNA]</scope>
    <source>
        <strain evidence="4 5">18A</strain>
    </source>
</reference>
<proteinExistence type="predicted"/>
<keyword evidence="1" id="KW-0472">Membrane</keyword>
<feature type="signal peptide" evidence="2">
    <location>
        <begin position="1"/>
        <end position="28"/>
    </location>
</feature>
<protein>
    <submittedName>
        <fullName evidence="4">Putative membrane protein DUF2207</fullName>
    </submittedName>
</protein>
<evidence type="ECO:0000313" key="5">
    <source>
        <dbReference type="Proteomes" id="UP000231092"/>
    </source>
</evidence>
<evidence type="ECO:0000256" key="2">
    <source>
        <dbReference type="SAM" id="SignalP"/>
    </source>
</evidence>
<feature type="chain" id="PRO_5014818801" evidence="2">
    <location>
        <begin position="29"/>
        <end position="555"/>
    </location>
</feature>
<comment type="caution">
    <text evidence="4">The sequence shown here is derived from an EMBL/GenBank/DDBJ whole genome shotgun (WGS) entry which is preliminary data.</text>
</comment>
<dbReference type="Pfam" id="PF09972">
    <property type="entry name" value="DUF2207"/>
    <property type="match status" value="1"/>
</dbReference>
<feature type="domain" description="DUF2207" evidence="3">
    <location>
        <begin position="33"/>
        <end position="217"/>
    </location>
</feature>
<dbReference type="EMBL" id="PGET01000001">
    <property type="protein sequence ID" value="PJJ27420.1"/>
    <property type="molecule type" value="Genomic_DNA"/>
</dbReference>
<dbReference type="InterPro" id="IPR018702">
    <property type="entry name" value="DUF2207"/>
</dbReference>
<dbReference type="AlphaFoldDB" id="A0A2M8Z1X7"/>
<evidence type="ECO:0000313" key="4">
    <source>
        <dbReference type="EMBL" id="PJJ27420.1"/>
    </source>
</evidence>
<dbReference type="OrthoDB" id="46834at2"/>
<organism evidence="4 5">
    <name type="scientific">[Clostridium] celerecrescens 18A</name>
    <dbReference type="NCBI Taxonomy" id="1286362"/>
    <lineage>
        <taxon>Bacteria</taxon>
        <taxon>Bacillati</taxon>
        <taxon>Bacillota</taxon>
        <taxon>Clostridia</taxon>
        <taxon>Lachnospirales</taxon>
        <taxon>Lachnospiraceae</taxon>
        <taxon>Lacrimispora</taxon>
    </lineage>
</organism>
<sequence length="555" mass="61068">MKLKQKKLFTFFVLFTVLFILGAVPVFAKEDAIPSINLDVTLQSDGSAVITEIWDVRGVSSGTEYYKALNNMEGMSVYSLAVWDESGAQYKTLNDWDTKLSREEKSGTCGILKTSKGYELCWGIGSYGNHQYTIHYTIEGLVKDYGDYAGFYHQFISELSSAPESANIKIRMEDTRLTANNARIWAYGFTGEVEIGSDGSLNIFSSEALEGGDYVNVLCRFERSLFPLASAAGMSFEKLQESAENKNSDIALYIVLAVIGAVIGVTVLLIAFYSSRYKLVDGTAVRLPGKKQLDTNWSVPFDSSIPAVYSAMLLLRKGISCETLMGAYLIRWQEAGYIRIEERENERTIKRTQEEAIVFSQDKTPEQGVERSLYEILNDDTDRDGILWTSDIEKRAGALYEKLTAWAEEVKGEGEKALIRSGAAATNIEGTVRFTVSGFDQAVKLLGFRKYLLEMQRQSKDRSLSGELWGDYLVFAALFGIGENVLESMKTLDPAYFDTFAGMYGCNAYNMRYLVIMTNHISSAATPSNNTDGISGGVSSAGGGGFSGGGGGGSR</sequence>
<evidence type="ECO:0000259" key="3">
    <source>
        <dbReference type="Pfam" id="PF09972"/>
    </source>
</evidence>
<keyword evidence="1" id="KW-1133">Transmembrane helix</keyword>
<dbReference type="RefSeq" id="WP_100304060.1">
    <property type="nucleotide sequence ID" value="NZ_PGET01000001.1"/>
</dbReference>
<keyword evidence="1" id="KW-0812">Transmembrane</keyword>
<feature type="transmembrane region" description="Helical" evidence="1">
    <location>
        <begin position="250"/>
        <end position="273"/>
    </location>
</feature>
<gene>
    <name evidence="4" type="ORF">H171_0885</name>
</gene>
<accession>A0A2M8Z1X7</accession>
<keyword evidence="2" id="KW-0732">Signal</keyword>
<dbReference type="Proteomes" id="UP000231092">
    <property type="component" value="Unassembled WGS sequence"/>
</dbReference>
<evidence type="ECO:0000256" key="1">
    <source>
        <dbReference type="SAM" id="Phobius"/>
    </source>
</evidence>